<proteinExistence type="inferred from homology"/>
<dbReference type="GO" id="GO:0004674">
    <property type="term" value="F:protein serine/threonine kinase activity"/>
    <property type="evidence" value="ECO:0007669"/>
    <property type="project" value="UniProtKB-KW"/>
</dbReference>
<accession>A0A8J2PMH2</accession>
<dbReference type="InterPro" id="IPR017441">
    <property type="entry name" value="Protein_kinase_ATP_BS"/>
</dbReference>
<keyword evidence="2 3" id="KW-0067">ATP-binding</keyword>
<dbReference type="EMBL" id="CAJVCH010549866">
    <property type="protein sequence ID" value="CAG7829035.1"/>
    <property type="molecule type" value="Genomic_DNA"/>
</dbReference>
<evidence type="ECO:0000259" key="6">
    <source>
        <dbReference type="PROSITE" id="PS50011"/>
    </source>
</evidence>
<protein>
    <recommendedName>
        <fullName evidence="6">Protein kinase domain-containing protein</fullName>
    </recommendedName>
</protein>
<dbReference type="PANTHER" id="PTHR44167">
    <property type="entry name" value="OVARIAN-SPECIFIC SERINE/THREONINE-PROTEIN KINASE LOK-RELATED"/>
    <property type="match status" value="1"/>
</dbReference>
<feature type="compositionally biased region" description="Basic and acidic residues" evidence="5">
    <location>
        <begin position="430"/>
        <end position="441"/>
    </location>
</feature>
<dbReference type="Proteomes" id="UP000708208">
    <property type="component" value="Unassembled WGS sequence"/>
</dbReference>
<organism evidence="7 8">
    <name type="scientific">Allacma fusca</name>
    <dbReference type="NCBI Taxonomy" id="39272"/>
    <lineage>
        <taxon>Eukaryota</taxon>
        <taxon>Metazoa</taxon>
        <taxon>Ecdysozoa</taxon>
        <taxon>Arthropoda</taxon>
        <taxon>Hexapoda</taxon>
        <taxon>Collembola</taxon>
        <taxon>Symphypleona</taxon>
        <taxon>Sminthuridae</taxon>
        <taxon>Allacma</taxon>
    </lineage>
</organism>
<dbReference type="PROSITE" id="PS00107">
    <property type="entry name" value="PROTEIN_KINASE_ATP"/>
    <property type="match status" value="1"/>
</dbReference>
<evidence type="ECO:0000256" key="4">
    <source>
        <dbReference type="RuleBase" id="RU000304"/>
    </source>
</evidence>
<dbReference type="Pfam" id="PF00069">
    <property type="entry name" value="Pkinase"/>
    <property type="match status" value="1"/>
</dbReference>
<dbReference type="InterPro" id="IPR000719">
    <property type="entry name" value="Prot_kinase_dom"/>
</dbReference>
<dbReference type="AlphaFoldDB" id="A0A8J2PMH2"/>
<evidence type="ECO:0000256" key="1">
    <source>
        <dbReference type="ARBA" id="ARBA00022741"/>
    </source>
</evidence>
<dbReference type="PANTHER" id="PTHR44167:SF24">
    <property type="entry name" value="SERINE_THREONINE-PROTEIN KINASE CHK2"/>
    <property type="match status" value="1"/>
</dbReference>
<keyword evidence="4" id="KW-0808">Transferase</keyword>
<comment type="similarity">
    <text evidence="4">Belongs to the protein kinase superfamily.</text>
</comment>
<evidence type="ECO:0000256" key="2">
    <source>
        <dbReference type="ARBA" id="ARBA00022840"/>
    </source>
</evidence>
<feature type="binding site" evidence="3">
    <location>
        <position position="36"/>
    </location>
    <ligand>
        <name>ATP</name>
        <dbReference type="ChEBI" id="CHEBI:30616"/>
    </ligand>
</feature>
<dbReference type="GO" id="GO:0005524">
    <property type="term" value="F:ATP binding"/>
    <property type="evidence" value="ECO:0007669"/>
    <property type="project" value="UniProtKB-UniRule"/>
</dbReference>
<gene>
    <name evidence="7" type="ORF">AFUS01_LOCUS38921</name>
</gene>
<keyword evidence="1 3" id="KW-0547">Nucleotide-binding</keyword>
<dbReference type="PROSITE" id="PS00108">
    <property type="entry name" value="PROTEIN_KINASE_ST"/>
    <property type="match status" value="1"/>
</dbReference>
<keyword evidence="4" id="KW-0723">Serine/threonine-protein kinase</keyword>
<reference evidence="7" key="1">
    <citation type="submission" date="2021-06" db="EMBL/GenBank/DDBJ databases">
        <authorList>
            <person name="Hodson N. C."/>
            <person name="Mongue J. A."/>
            <person name="Jaron S. K."/>
        </authorList>
    </citation>
    <scope>NUCLEOTIDE SEQUENCE</scope>
</reference>
<dbReference type="InterPro" id="IPR008271">
    <property type="entry name" value="Ser/Thr_kinase_AS"/>
</dbReference>
<sequence length="496" mass="56893">MDDIRKIIAVGRIGSGTFGTIFKAVSPDSGKEYALKKQRFTPGVIKKLEIDVHFRGNPNFIAKAYFTGRFQGDFYILEDLFPGDLERFPHGSSLDLVTYVTHQMGRCISYLHDIKIIHKDIKPQNFLLSREYQVRLTDFGLSIKDGCQDGSSGTPIYMPLDALLGTVSTSTDWYSFGLCIWFLLMGTHLQLAETMQELHGLLRGNCVQTRLKNLRPSCMRSYVSRFLRKASNDRPTYESSLRYQPDCMKTTAEWTNCVCVDNNIVQPLEFGAVVPIQPEKMLDKDFKIDEYFRFSGMNAARFRPREKGRFIKEDTIPMYHKPPRSKNFRKFKPIEDRVYDFRSFQNPEIVLGVIVGMASSEFDYISVKSEEGELFYLSFKEVSRIPKLAEAVATVEADKRRHDVARLNICIKFIVQEADSKGIPDAPGNDEPRKWTKTDKEVHQPALDKSIDEFTMRLSNDDTKELIQAQKGANWLGMKSLSNRISKEINRRSEGQ</sequence>
<keyword evidence="4" id="KW-0418">Kinase</keyword>
<feature type="domain" description="Protein kinase" evidence="6">
    <location>
        <begin position="7"/>
        <end position="247"/>
    </location>
</feature>
<evidence type="ECO:0000313" key="8">
    <source>
        <dbReference type="Proteomes" id="UP000708208"/>
    </source>
</evidence>
<feature type="region of interest" description="Disordered" evidence="5">
    <location>
        <begin position="422"/>
        <end position="441"/>
    </location>
</feature>
<name>A0A8J2PMH2_9HEXA</name>
<evidence type="ECO:0000256" key="5">
    <source>
        <dbReference type="SAM" id="MobiDB-lite"/>
    </source>
</evidence>
<evidence type="ECO:0000313" key="7">
    <source>
        <dbReference type="EMBL" id="CAG7829035.1"/>
    </source>
</evidence>
<dbReference type="PROSITE" id="PS50011">
    <property type="entry name" value="PROTEIN_KINASE_DOM"/>
    <property type="match status" value="1"/>
</dbReference>
<dbReference type="CDD" id="cd00180">
    <property type="entry name" value="PKc"/>
    <property type="match status" value="1"/>
</dbReference>
<comment type="caution">
    <text evidence="7">The sequence shown here is derived from an EMBL/GenBank/DDBJ whole genome shotgun (WGS) entry which is preliminary data.</text>
</comment>
<evidence type="ECO:0000256" key="3">
    <source>
        <dbReference type="PROSITE-ProRule" id="PRU10141"/>
    </source>
</evidence>
<dbReference type="OrthoDB" id="4062651at2759"/>
<keyword evidence="8" id="KW-1185">Reference proteome</keyword>
<dbReference type="SMART" id="SM00220">
    <property type="entry name" value="S_TKc"/>
    <property type="match status" value="1"/>
</dbReference>